<name>A0A5A7ULV5_CUCMM</name>
<gene>
    <name evidence="4" type="ORF">E5676_scaffold701G00770</name>
    <name evidence="3" type="ORF">E6C27_scaffold486G001270</name>
</gene>
<reference evidence="5 6" key="1">
    <citation type="submission" date="2019-08" db="EMBL/GenBank/DDBJ databases">
        <title>Draft genome sequences of two oriental melons (Cucumis melo L. var makuwa).</title>
        <authorList>
            <person name="Kwon S.-Y."/>
        </authorList>
    </citation>
    <scope>NUCLEOTIDE SEQUENCE [LARGE SCALE GENOMIC DNA]</scope>
    <source>
        <strain evidence="6">cv. Chang Bougi</strain>
        <strain evidence="5">cv. SW 3</strain>
        <tissue evidence="3">Leaf</tissue>
    </source>
</reference>
<evidence type="ECO:0000313" key="6">
    <source>
        <dbReference type="Proteomes" id="UP000321947"/>
    </source>
</evidence>
<organism evidence="3 5">
    <name type="scientific">Cucumis melo var. makuwa</name>
    <name type="common">Oriental melon</name>
    <dbReference type="NCBI Taxonomy" id="1194695"/>
    <lineage>
        <taxon>Eukaryota</taxon>
        <taxon>Viridiplantae</taxon>
        <taxon>Streptophyta</taxon>
        <taxon>Embryophyta</taxon>
        <taxon>Tracheophyta</taxon>
        <taxon>Spermatophyta</taxon>
        <taxon>Magnoliopsida</taxon>
        <taxon>eudicotyledons</taxon>
        <taxon>Gunneridae</taxon>
        <taxon>Pentapetalae</taxon>
        <taxon>rosids</taxon>
        <taxon>fabids</taxon>
        <taxon>Cucurbitales</taxon>
        <taxon>Cucurbitaceae</taxon>
        <taxon>Benincaseae</taxon>
        <taxon>Cucumis</taxon>
    </lineage>
</organism>
<keyword evidence="3" id="KW-0808">Transferase</keyword>
<keyword evidence="4" id="KW-0675">Receptor</keyword>
<feature type="domain" description="Retroviral polymerase SH3-like" evidence="2">
    <location>
        <begin position="55"/>
        <end position="93"/>
    </location>
</feature>
<dbReference type="AlphaFoldDB" id="A0A5A7ULV5"/>
<dbReference type="GO" id="GO:0016301">
    <property type="term" value="F:kinase activity"/>
    <property type="evidence" value="ECO:0007669"/>
    <property type="project" value="UniProtKB-KW"/>
</dbReference>
<dbReference type="STRING" id="1194695.A0A5A7ULV5"/>
<dbReference type="EMBL" id="SSTE01007295">
    <property type="protein sequence ID" value="KAA0056822.1"/>
    <property type="molecule type" value="Genomic_DNA"/>
</dbReference>
<dbReference type="Pfam" id="PF25597">
    <property type="entry name" value="SH3_retrovirus"/>
    <property type="match status" value="1"/>
</dbReference>
<evidence type="ECO:0000259" key="1">
    <source>
        <dbReference type="Pfam" id="PF07727"/>
    </source>
</evidence>
<feature type="domain" description="Reverse transcriptase Ty1/copia-type" evidence="1">
    <location>
        <begin position="166"/>
        <end position="309"/>
    </location>
</feature>
<dbReference type="InterPro" id="IPR057670">
    <property type="entry name" value="SH3_retrovirus"/>
</dbReference>
<dbReference type="EMBL" id="SSTD01017387">
    <property type="protein sequence ID" value="TYJ99944.1"/>
    <property type="molecule type" value="Genomic_DNA"/>
</dbReference>
<dbReference type="Proteomes" id="UP000321393">
    <property type="component" value="Unassembled WGS sequence"/>
</dbReference>
<keyword evidence="3" id="KW-0418">Kinase</keyword>
<accession>A0A5A7ULV5</accession>
<evidence type="ECO:0000259" key="2">
    <source>
        <dbReference type="Pfam" id="PF25597"/>
    </source>
</evidence>
<dbReference type="InterPro" id="IPR013103">
    <property type="entry name" value="RVT_2"/>
</dbReference>
<dbReference type="InterPro" id="IPR043502">
    <property type="entry name" value="DNA/RNA_pol_sf"/>
</dbReference>
<evidence type="ECO:0000313" key="4">
    <source>
        <dbReference type="EMBL" id="TYJ99944.1"/>
    </source>
</evidence>
<comment type="caution">
    <text evidence="3">The sequence shown here is derived from an EMBL/GenBank/DDBJ whole genome shotgun (WGS) entry which is preliminary data.</text>
</comment>
<dbReference type="OrthoDB" id="1930494at2759"/>
<dbReference type="PANTHER" id="PTHR43383">
    <property type="entry name" value="NODULIN 6"/>
    <property type="match status" value="1"/>
</dbReference>
<evidence type="ECO:0000313" key="5">
    <source>
        <dbReference type="Proteomes" id="UP000321393"/>
    </source>
</evidence>
<evidence type="ECO:0000313" key="3">
    <source>
        <dbReference type="EMBL" id="KAA0056822.1"/>
    </source>
</evidence>
<dbReference type="PANTHER" id="PTHR43383:SF2">
    <property type="entry name" value="AMIDOHYDROLASE 2 FAMILY PROTEIN"/>
    <property type="match status" value="1"/>
</dbReference>
<dbReference type="SUPFAM" id="SSF56672">
    <property type="entry name" value="DNA/RNA polymerases"/>
    <property type="match status" value="1"/>
</dbReference>
<protein>
    <submittedName>
        <fullName evidence="3">Cysteine-rich RLK (Receptor-like protein kinase) 8</fullName>
    </submittedName>
</protein>
<sequence length="315" mass="35871">MYSENPITSFPTLSFSYVSENASPTTLGAIVQCSNAQPMSIVMLLTKLNSLLGLRFVFVGYPLHQRGYKFFHPSSQKYFVTMHVTFIEDCPFFPVSLLQGESLVLSTNQVPWKTYYRRNLRKGVESPVVQTAPIQDSELIRDQGENDGPDTAILENMGEQGNIDEVFTLKYRADGTIDRHKARLVAKGFTQTYRIDYSETFSLVANLNTIRVLLSVAVNKDWPLYQLDVKNAFLNGDLKKEVYMNPPLGFEAQFNNQVCKLRKSLYGLKQSPRAWFNRFSTFIKSQGYNQGHFDHTLFTKVSKTGKIAVFDCLCQ</sequence>
<dbReference type="Proteomes" id="UP000321947">
    <property type="component" value="Unassembled WGS sequence"/>
</dbReference>
<proteinExistence type="predicted"/>
<dbReference type="Pfam" id="PF07727">
    <property type="entry name" value="RVT_2"/>
    <property type="match status" value="1"/>
</dbReference>